<proteinExistence type="predicted"/>
<dbReference type="Proteomes" id="UP001169719">
    <property type="component" value="Unassembled WGS sequence"/>
</dbReference>
<evidence type="ECO:0000313" key="2">
    <source>
        <dbReference type="EMBL" id="MDN2482975.1"/>
    </source>
</evidence>
<evidence type="ECO:0000313" key="3">
    <source>
        <dbReference type="Proteomes" id="UP001169719"/>
    </source>
</evidence>
<dbReference type="SUPFAM" id="SSF52833">
    <property type="entry name" value="Thioredoxin-like"/>
    <property type="match status" value="1"/>
</dbReference>
<dbReference type="CDD" id="cd03024">
    <property type="entry name" value="DsbA_FrnE"/>
    <property type="match status" value="1"/>
</dbReference>
<dbReference type="PANTHER" id="PTHR13887">
    <property type="entry name" value="GLUTATHIONE S-TRANSFERASE KAPPA"/>
    <property type="match status" value="1"/>
</dbReference>
<dbReference type="InterPro" id="IPR001853">
    <property type="entry name" value="DSBA-like_thioredoxin_dom"/>
</dbReference>
<gene>
    <name evidence="2" type="ORF">QWJ08_16660</name>
</gene>
<comment type="caution">
    <text evidence="2">The sequence shown here is derived from an EMBL/GenBank/DDBJ whole genome shotgun (WGS) entry which is preliminary data.</text>
</comment>
<organism evidence="2 3">
    <name type="scientific">Vibrio agarivorans</name>
    <dbReference type="NCBI Taxonomy" id="153622"/>
    <lineage>
        <taxon>Bacteria</taxon>
        <taxon>Pseudomonadati</taxon>
        <taxon>Pseudomonadota</taxon>
        <taxon>Gammaproteobacteria</taxon>
        <taxon>Vibrionales</taxon>
        <taxon>Vibrionaceae</taxon>
        <taxon>Vibrio</taxon>
    </lineage>
</organism>
<dbReference type="EMBL" id="JAUEOZ010000002">
    <property type="protein sequence ID" value="MDN2482975.1"/>
    <property type="molecule type" value="Genomic_DNA"/>
</dbReference>
<dbReference type="InterPro" id="IPR036249">
    <property type="entry name" value="Thioredoxin-like_sf"/>
</dbReference>
<evidence type="ECO:0000259" key="1">
    <source>
        <dbReference type="Pfam" id="PF01323"/>
    </source>
</evidence>
<dbReference type="Pfam" id="PF01323">
    <property type="entry name" value="DSBA"/>
    <property type="match status" value="1"/>
</dbReference>
<accession>A0ABT7Y4U0</accession>
<dbReference type="PANTHER" id="PTHR13887:SF41">
    <property type="entry name" value="THIOREDOXIN SUPERFAMILY PROTEIN"/>
    <property type="match status" value="1"/>
</dbReference>
<protein>
    <submittedName>
        <fullName evidence="2">DsbA family oxidoreductase</fullName>
    </submittedName>
</protein>
<reference evidence="2" key="1">
    <citation type="submission" date="2024-05" db="EMBL/GenBank/DDBJ databases">
        <title>Genome Sequences of Four Agar- Degrading Marine Bacteria.</title>
        <authorList>
            <person name="Phillips E.K."/>
            <person name="Shaffer J.C."/>
            <person name="Henson M.W."/>
            <person name="Temperton B."/>
            <person name="Thrash C.J."/>
            <person name="Martin M.O."/>
        </authorList>
    </citation>
    <scope>NUCLEOTIDE SEQUENCE</scope>
    <source>
        <strain evidence="2">EKP203</strain>
    </source>
</reference>
<name>A0ABT7Y4U0_9VIBR</name>
<dbReference type="Gene3D" id="3.40.30.10">
    <property type="entry name" value="Glutaredoxin"/>
    <property type="match status" value="1"/>
</dbReference>
<feature type="domain" description="DSBA-like thioredoxin" evidence="1">
    <location>
        <begin position="7"/>
        <end position="209"/>
    </location>
</feature>
<dbReference type="RefSeq" id="WP_289963022.1">
    <property type="nucleotide sequence ID" value="NZ_JAUEOZ010000002.1"/>
</dbReference>
<keyword evidence="3" id="KW-1185">Reference proteome</keyword>
<sequence length="216" mass="24603">MNNTIKLDIISDVVCPWCIVGYKHLEAAIEELGLQDRVDIEWQPFELNPDMPIEGENLRDHVARKYGATREDSDRARASITQHGADYGFKFDYFEDMKMVNTLDAHVLLEYAKEFGLQTELKMRLFSAFFTEHKDVSNREVLLHEAQAVGLEKQGAEQALDDEALKDSIKATETDWHQMGISGVPTVVFNRESAVTGAHPQESYKQILQELMNQAN</sequence>